<feature type="domain" description="RRM" evidence="3">
    <location>
        <begin position="31"/>
        <end position="108"/>
    </location>
</feature>
<dbReference type="STRING" id="931890.G8JN39"/>
<dbReference type="HOGENOM" id="CLU_041869_3_2_1"/>
<dbReference type="FunFam" id="3.30.70.330:FF:000780">
    <property type="entry name" value="U2 small nuclear ribonucleoprotein B"/>
    <property type="match status" value="1"/>
</dbReference>
<organism evidence="4 5">
    <name type="scientific">Eremothecium cymbalariae (strain CBS 270.75 / DBVPG 7215 / KCTC 17166 / NRRL Y-17582)</name>
    <name type="common">Yeast</name>
    <dbReference type="NCBI Taxonomy" id="931890"/>
    <lineage>
        <taxon>Eukaryota</taxon>
        <taxon>Fungi</taxon>
        <taxon>Dikarya</taxon>
        <taxon>Ascomycota</taxon>
        <taxon>Saccharomycotina</taxon>
        <taxon>Saccharomycetes</taxon>
        <taxon>Saccharomycetales</taxon>
        <taxon>Saccharomycetaceae</taxon>
        <taxon>Eremothecium</taxon>
    </lineage>
</organism>
<dbReference type="GO" id="GO:0071004">
    <property type="term" value="C:U2-type prespliceosome"/>
    <property type="evidence" value="ECO:0007669"/>
    <property type="project" value="EnsemblFungi"/>
</dbReference>
<dbReference type="CDD" id="cd12246">
    <property type="entry name" value="RRM1_U1A_like"/>
    <property type="match status" value="1"/>
</dbReference>
<gene>
    <name evidence="4" type="ordered locus">Ecym_1261</name>
</gene>
<evidence type="ECO:0000256" key="1">
    <source>
        <dbReference type="PROSITE-ProRule" id="PRU00176"/>
    </source>
</evidence>
<protein>
    <recommendedName>
        <fullName evidence="3">RRM domain-containing protein</fullName>
    </recommendedName>
</protein>
<dbReference type="OMA" id="HIVFYDA"/>
<dbReference type="SUPFAM" id="SSF54928">
    <property type="entry name" value="RNA-binding domain, RBD"/>
    <property type="match status" value="1"/>
</dbReference>
<dbReference type="InterPro" id="IPR012677">
    <property type="entry name" value="Nucleotide-bd_a/b_plait_sf"/>
</dbReference>
<name>G8JN39_ERECY</name>
<dbReference type="InterPro" id="IPR035979">
    <property type="entry name" value="RBD_domain_sf"/>
</dbReference>
<dbReference type="EMBL" id="CP002497">
    <property type="protein sequence ID" value="AET37503.1"/>
    <property type="molecule type" value="Genomic_DNA"/>
</dbReference>
<dbReference type="FunCoup" id="G8JN39">
    <property type="interactions" value="168"/>
</dbReference>
<dbReference type="GO" id="GO:0030620">
    <property type="term" value="F:U2 snRNA binding"/>
    <property type="evidence" value="ECO:0007669"/>
    <property type="project" value="EnsemblFungi"/>
</dbReference>
<dbReference type="SMART" id="SM00360">
    <property type="entry name" value="RRM"/>
    <property type="match status" value="1"/>
</dbReference>
<dbReference type="AlphaFoldDB" id="G8JN39"/>
<dbReference type="Proteomes" id="UP000006790">
    <property type="component" value="Chromosome 1"/>
</dbReference>
<accession>G8JN39</accession>
<dbReference type="Pfam" id="PF13893">
    <property type="entry name" value="RRM_5"/>
    <property type="match status" value="1"/>
</dbReference>
<evidence type="ECO:0000313" key="5">
    <source>
        <dbReference type="Proteomes" id="UP000006790"/>
    </source>
</evidence>
<keyword evidence="5" id="KW-1185">Reference proteome</keyword>
<dbReference type="eggNOG" id="KOG4206">
    <property type="taxonomic scope" value="Eukaryota"/>
</dbReference>
<sequence>MSEEAATKKPKHDVKTDISTSETTVPTLPRSTLYVSNLNDQIKLEALKSNLYLIFSTFGEVLKISMSAKLRGQAFVTLKTVDEANLAMISLRDEPFFGKPLKIQFSKSETKEL</sequence>
<dbReference type="InParanoid" id="G8JN39"/>
<evidence type="ECO:0000256" key="2">
    <source>
        <dbReference type="SAM" id="MobiDB-lite"/>
    </source>
</evidence>
<dbReference type="RefSeq" id="XP_003644320.1">
    <property type="nucleotide sequence ID" value="XM_003644272.1"/>
</dbReference>
<dbReference type="PROSITE" id="PS50102">
    <property type="entry name" value="RRM"/>
    <property type="match status" value="1"/>
</dbReference>
<dbReference type="GO" id="GO:0000398">
    <property type="term" value="P:mRNA splicing, via spliceosome"/>
    <property type="evidence" value="ECO:0007669"/>
    <property type="project" value="EnsemblFungi"/>
</dbReference>
<reference evidence="5" key="1">
    <citation type="journal article" date="2012" name="G3 (Bethesda)">
        <title>Pichia sorbitophila, an interspecies yeast hybrid reveals early steps of genome resolution following polyploidization.</title>
        <authorList>
            <person name="Leh Louis V."/>
            <person name="Despons L."/>
            <person name="Friedrich A."/>
            <person name="Martin T."/>
            <person name="Durrens P."/>
            <person name="Casaregola S."/>
            <person name="Neuveglise C."/>
            <person name="Fairhead C."/>
            <person name="Marck C."/>
            <person name="Cruz J.A."/>
            <person name="Straub M.L."/>
            <person name="Kugler V."/>
            <person name="Sacerdot C."/>
            <person name="Uzunov Z."/>
            <person name="Thierry A."/>
            <person name="Weiss S."/>
            <person name="Bleykasten C."/>
            <person name="De Montigny J."/>
            <person name="Jacques N."/>
            <person name="Jung P."/>
            <person name="Lemaire M."/>
            <person name="Mallet S."/>
            <person name="Morel G."/>
            <person name="Richard G.F."/>
            <person name="Sarkar A."/>
            <person name="Savel G."/>
            <person name="Schacherer J."/>
            <person name="Seret M.L."/>
            <person name="Talla E."/>
            <person name="Samson G."/>
            <person name="Jubin C."/>
            <person name="Poulain J."/>
            <person name="Vacherie B."/>
            <person name="Barbe V."/>
            <person name="Pelletier E."/>
            <person name="Sherman D.J."/>
            <person name="Westhof E."/>
            <person name="Weissenbach J."/>
            <person name="Baret P.V."/>
            <person name="Wincker P."/>
            <person name="Gaillardin C."/>
            <person name="Dujon B."/>
            <person name="Souciet J.L."/>
        </authorList>
    </citation>
    <scope>NUCLEOTIDE SEQUENCE [LARGE SCALE GENOMIC DNA]</scope>
    <source>
        <strain evidence="5">CBS 270.75 / DBVPG 7215 / KCTC 17166 / NRRL Y-17582</strain>
    </source>
</reference>
<dbReference type="GO" id="GO:0000974">
    <property type="term" value="C:Prp19 complex"/>
    <property type="evidence" value="ECO:0007669"/>
    <property type="project" value="EnsemblFungi"/>
</dbReference>
<evidence type="ECO:0000313" key="4">
    <source>
        <dbReference type="EMBL" id="AET37503.1"/>
    </source>
</evidence>
<dbReference type="InterPro" id="IPR000504">
    <property type="entry name" value="RRM_dom"/>
</dbReference>
<keyword evidence="1" id="KW-0694">RNA-binding</keyword>
<dbReference type="OrthoDB" id="277802at2759"/>
<proteinExistence type="predicted"/>
<dbReference type="GeneID" id="11472593"/>
<evidence type="ECO:0000259" key="3">
    <source>
        <dbReference type="PROSITE" id="PS50102"/>
    </source>
</evidence>
<feature type="region of interest" description="Disordered" evidence="2">
    <location>
        <begin position="1"/>
        <end position="24"/>
    </location>
</feature>
<dbReference type="KEGG" id="erc:Ecym_1261"/>
<dbReference type="Gene3D" id="3.30.70.330">
    <property type="match status" value="1"/>
</dbReference>